<accession>A0AAW1PA76</accession>
<dbReference type="EMBL" id="JALJOQ010000036">
    <property type="protein sequence ID" value="KAK9806604.1"/>
    <property type="molecule type" value="Genomic_DNA"/>
</dbReference>
<evidence type="ECO:0000256" key="1">
    <source>
        <dbReference type="ARBA" id="ARBA00009995"/>
    </source>
</evidence>
<proteinExistence type="inferred from homology"/>
<dbReference type="Gene3D" id="3.40.50.2000">
    <property type="entry name" value="Glycogen Phosphorylase B"/>
    <property type="match status" value="2"/>
</dbReference>
<evidence type="ECO:0000256" key="3">
    <source>
        <dbReference type="ARBA" id="ARBA00022679"/>
    </source>
</evidence>
<dbReference type="AlphaFoldDB" id="A0AAW1PA76"/>
<dbReference type="InterPro" id="IPR035595">
    <property type="entry name" value="UDP_glycos_trans_CS"/>
</dbReference>
<reference evidence="5 6" key="1">
    <citation type="journal article" date="2024" name="Nat. Commun.">
        <title>Phylogenomics reveals the evolutionary origins of lichenization in chlorophyte algae.</title>
        <authorList>
            <person name="Puginier C."/>
            <person name="Libourel C."/>
            <person name="Otte J."/>
            <person name="Skaloud P."/>
            <person name="Haon M."/>
            <person name="Grisel S."/>
            <person name="Petersen M."/>
            <person name="Berrin J.G."/>
            <person name="Delaux P.M."/>
            <person name="Dal Grande F."/>
            <person name="Keller J."/>
        </authorList>
    </citation>
    <scope>NUCLEOTIDE SEQUENCE [LARGE SCALE GENOMIC DNA]</scope>
    <source>
        <strain evidence="5 6">SAG 2036</strain>
    </source>
</reference>
<protein>
    <submittedName>
        <fullName evidence="5">Uncharacterized protein</fullName>
    </submittedName>
</protein>
<evidence type="ECO:0000256" key="4">
    <source>
        <dbReference type="RuleBase" id="RU003718"/>
    </source>
</evidence>
<name>A0AAW1PA76_9CHLO</name>
<keyword evidence="2 4" id="KW-0328">Glycosyltransferase</keyword>
<evidence type="ECO:0000313" key="5">
    <source>
        <dbReference type="EMBL" id="KAK9806604.1"/>
    </source>
</evidence>
<dbReference type="SUPFAM" id="SSF53756">
    <property type="entry name" value="UDP-Glycosyltransferase/glycogen phosphorylase"/>
    <property type="match status" value="1"/>
</dbReference>
<dbReference type="GO" id="GO:0008194">
    <property type="term" value="F:UDP-glycosyltransferase activity"/>
    <property type="evidence" value="ECO:0007669"/>
    <property type="project" value="InterPro"/>
</dbReference>
<keyword evidence="6" id="KW-1185">Reference proteome</keyword>
<dbReference type="PROSITE" id="PS00375">
    <property type="entry name" value="UDPGT"/>
    <property type="match status" value="1"/>
</dbReference>
<keyword evidence="3 4" id="KW-0808">Transferase</keyword>
<dbReference type="InterPro" id="IPR050271">
    <property type="entry name" value="UDP-glycosyltransferase"/>
</dbReference>
<dbReference type="PANTHER" id="PTHR48043:SF145">
    <property type="entry name" value="FI06409P-RELATED"/>
    <property type="match status" value="1"/>
</dbReference>
<gene>
    <name evidence="5" type="ORF">WJX73_008120</name>
</gene>
<evidence type="ECO:0000313" key="6">
    <source>
        <dbReference type="Proteomes" id="UP001465755"/>
    </source>
</evidence>
<dbReference type="InterPro" id="IPR002213">
    <property type="entry name" value="UDP_glucos_trans"/>
</dbReference>
<dbReference type="Pfam" id="PF00201">
    <property type="entry name" value="UDPGT"/>
    <property type="match status" value="1"/>
</dbReference>
<evidence type="ECO:0000256" key="2">
    <source>
        <dbReference type="ARBA" id="ARBA00022676"/>
    </source>
</evidence>
<dbReference type="Proteomes" id="UP001465755">
    <property type="component" value="Unassembled WGS sequence"/>
</dbReference>
<sequence length="175" mass="19167">MLRQHNLSIPKNVHVVEFAPQNDLLGHRAVRAFVTQGGSNSALEGLYHGVPMIMIPLYVEQPLNANRIQNLGAGIALQIASPINPRELAQNLGTAFERVLATDSYAEKARHISKLMRAERWTPAQKAASLIENVAWTNGSTHTHMLRNGPSWVAVHNLLLSARQASSVPSNNAED</sequence>
<comment type="similarity">
    <text evidence="1 4">Belongs to the UDP-glycosyltransferase family.</text>
</comment>
<organism evidence="5 6">
    <name type="scientific">Symbiochloris irregularis</name>
    <dbReference type="NCBI Taxonomy" id="706552"/>
    <lineage>
        <taxon>Eukaryota</taxon>
        <taxon>Viridiplantae</taxon>
        <taxon>Chlorophyta</taxon>
        <taxon>core chlorophytes</taxon>
        <taxon>Trebouxiophyceae</taxon>
        <taxon>Trebouxiales</taxon>
        <taxon>Trebouxiaceae</taxon>
        <taxon>Symbiochloris</taxon>
    </lineage>
</organism>
<comment type="caution">
    <text evidence="5">The sequence shown here is derived from an EMBL/GenBank/DDBJ whole genome shotgun (WGS) entry which is preliminary data.</text>
</comment>
<dbReference type="PANTHER" id="PTHR48043">
    <property type="entry name" value="EG:EG0003.4 PROTEIN-RELATED"/>
    <property type="match status" value="1"/>
</dbReference>
<dbReference type="CDD" id="cd03784">
    <property type="entry name" value="GT1_Gtf-like"/>
    <property type="match status" value="1"/>
</dbReference>